<dbReference type="InterPro" id="IPR019734">
    <property type="entry name" value="TPR_rpt"/>
</dbReference>
<feature type="domain" description="Doubled CXXCH motif" evidence="2">
    <location>
        <begin position="362"/>
        <end position="387"/>
    </location>
</feature>
<dbReference type="Pfam" id="PF09699">
    <property type="entry name" value="Paired_CXXCH_1"/>
    <property type="match status" value="1"/>
</dbReference>
<name>A0A6S6Y434_9PROT</name>
<dbReference type="InterPro" id="IPR051829">
    <property type="entry name" value="Multiheme_Cytochr_ET"/>
</dbReference>
<dbReference type="EMBL" id="LR778301">
    <property type="protein sequence ID" value="CAB1370177.1"/>
    <property type="molecule type" value="Genomic_DNA"/>
</dbReference>
<accession>A0A6S6Y434</accession>
<feature type="domain" description="Cytochrome c-552/4" evidence="3">
    <location>
        <begin position="205"/>
        <end position="245"/>
    </location>
</feature>
<dbReference type="OrthoDB" id="9814800at2"/>
<dbReference type="SUPFAM" id="SSF48452">
    <property type="entry name" value="TPR-like"/>
    <property type="match status" value="1"/>
</dbReference>
<evidence type="ECO:0000313" key="4">
    <source>
        <dbReference type="EMBL" id="CAB1370177.1"/>
    </source>
</evidence>
<dbReference type="Pfam" id="PF13432">
    <property type="entry name" value="TPR_16"/>
    <property type="match status" value="1"/>
</dbReference>
<dbReference type="InterPro" id="IPR036280">
    <property type="entry name" value="Multihaem_cyt_sf"/>
</dbReference>
<dbReference type="Pfam" id="PF13435">
    <property type="entry name" value="Cytochrome_C554"/>
    <property type="match status" value="2"/>
</dbReference>
<evidence type="ECO:0000313" key="5">
    <source>
        <dbReference type="Proteomes" id="UP000515733"/>
    </source>
</evidence>
<gene>
    <name evidence="4" type="ORF">DENOEST_3023</name>
</gene>
<evidence type="ECO:0000259" key="2">
    <source>
        <dbReference type="Pfam" id="PF09699"/>
    </source>
</evidence>
<organism evidence="4 5">
    <name type="scientific">Denitratisoma oestradiolicum</name>
    <dbReference type="NCBI Taxonomy" id="311182"/>
    <lineage>
        <taxon>Bacteria</taxon>
        <taxon>Pseudomonadati</taxon>
        <taxon>Pseudomonadota</taxon>
        <taxon>Betaproteobacteria</taxon>
        <taxon>Nitrosomonadales</taxon>
        <taxon>Sterolibacteriaceae</taxon>
        <taxon>Denitratisoma</taxon>
    </lineage>
</organism>
<dbReference type="InterPro" id="IPR011989">
    <property type="entry name" value="ARM-like"/>
</dbReference>
<dbReference type="SMART" id="SM00028">
    <property type="entry name" value="TPR"/>
    <property type="match status" value="4"/>
</dbReference>
<dbReference type="Gene3D" id="1.25.10.10">
    <property type="entry name" value="Leucine-rich Repeat Variant"/>
    <property type="match status" value="1"/>
</dbReference>
<dbReference type="InterPro" id="IPR023155">
    <property type="entry name" value="Cyt_c-552/4"/>
</dbReference>
<dbReference type="Gene3D" id="1.10.1130.10">
    <property type="entry name" value="Flavocytochrome C3, Chain A"/>
    <property type="match status" value="2"/>
</dbReference>
<dbReference type="PANTHER" id="PTHR35038:SF8">
    <property type="entry name" value="C-TYPE POLYHEME CYTOCHROME OMCC"/>
    <property type="match status" value="1"/>
</dbReference>
<reference evidence="4 5" key="1">
    <citation type="submission" date="2020-03" db="EMBL/GenBank/DDBJ databases">
        <authorList>
            <consortium name="Genoscope - CEA"/>
            <person name="William W."/>
        </authorList>
    </citation>
    <scope>NUCLEOTIDE SEQUENCE [LARGE SCALE GENOMIC DNA]</scope>
    <source>
        <strain evidence="5">DSM 16959</strain>
    </source>
</reference>
<dbReference type="Proteomes" id="UP000515733">
    <property type="component" value="Chromosome"/>
</dbReference>
<keyword evidence="1" id="KW-0732">Signal</keyword>
<dbReference type="SUPFAM" id="SSF48695">
    <property type="entry name" value="Multiheme cytochromes"/>
    <property type="match status" value="1"/>
</dbReference>
<dbReference type="Pfam" id="PF13646">
    <property type="entry name" value="HEAT_2"/>
    <property type="match status" value="1"/>
</dbReference>
<dbReference type="PANTHER" id="PTHR35038">
    <property type="entry name" value="DISSIMILATORY SULFITE REDUCTASE SIRA"/>
    <property type="match status" value="1"/>
</dbReference>
<dbReference type="Gene3D" id="1.25.40.10">
    <property type="entry name" value="Tetratricopeptide repeat domain"/>
    <property type="match status" value="2"/>
</dbReference>
<dbReference type="KEGG" id="doe:DENOEST_3023"/>
<feature type="domain" description="Cytochrome c-552/4" evidence="3">
    <location>
        <begin position="72"/>
        <end position="99"/>
    </location>
</feature>
<protein>
    <submittedName>
        <fullName evidence="4">Uncharacterized protein</fullName>
    </submittedName>
</protein>
<dbReference type="Pfam" id="PF14559">
    <property type="entry name" value="TPR_19"/>
    <property type="match status" value="1"/>
</dbReference>
<evidence type="ECO:0000256" key="1">
    <source>
        <dbReference type="ARBA" id="ARBA00022729"/>
    </source>
</evidence>
<dbReference type="InterPro" id="IPR011990">
    <property type="entry name" value="TPR-like_helical_dom_sf"/>
</dbReference>
<sequence>MPAKKRTPKTPPSSALPETKPVLAHRFAPLLRPVATLLLLVVVAGLGWYFLGGGKPGAPAQSPASRYVGAQACAGCHEAAMREWQGSDHAHAMLEAKGEALRGDFANATLRQKGQEAKFFMREGKPFVHTEGVDGKPGDFEIRYTFGWYPLQQYLVDMGQGKLQALPFAWDSRDQAQGGQRWFTLYPEQAPKPGDSLHWTGRDQNWNFMCAGCHSTHLEKRYDAKSDSFDTRWSDIAVACEACHGPGSAHVEWARAGGKAGGNNGLTVAKAPAGQWTFATPGQGIAHWTGGERREAMAPCFACHSRRREIANPLSGDVPLLDQTVPSLLEPGLYSADGQIDGEVFEYGSFLQSRMYRAGVICQDCHQPHSGKPRLTGNNLCAQCHAPATFDTPAHHHHQAVGKGSQCVDCHMAGKTYMGVDFRRDHSFRLPRPDLSEKLGTPNACTGCHRDKPASWAAAQVRGWLKDAGREPGRDHAPVAEALTAARQHRAEGGPALLALLDHRDTSPMARATALAALADYPGPLAQEKLRAAINDPEPLVRLAALWTFRLLPEPERDRLLLGRLNDEARAVRIEAARLAAAIPDNRLDSTDRARRDTALEALVASETIHLDRPEAHLNLALIHLARGRAAEAEAALNQALAMDAGFAPARINLADLYRATGRDKEVEPLLREGLGLAPKSADLNHALGLFKVRQGERAAALDLLAAAAKAAPDNPRYTYVYAVALADIGKKAEAQAVAQKALARTPNDPALAQLLGQWRGHQ</sequence>
<dbReference type="AlphaFoldDB" id="A0A6S6Y434"/>
<dbReference type="InterPro" id="IPR010177">
    <property type="entry name" value="Paired_CXXCH_1"/>
</dbReference>
<proteinExistence type="predicted"/>
<dbReference type="GO" id="GO:0016491">
    <property type="term" value="F:oxidoreductase activity"/>
    <property type="evidence" value="ECO:0007669"/>
    <property type="project" value="TreeGrafter"/>
</dbReference>
<keyword evidence="5" id="KW-1185">Reference proteome</keyword>
<dbReference type="RefSeq" id="WP_145770728.1">
    <property type="nucleotide sequence ID" value="NZ_LR778301.1"/>
</dbReference>
<evidence type="ECO:0000259" key="3">
    <source>
        <dbReference type="Pfam" id="PF13435"/>
    </source>
</evidence>